<keyword evidence="10" id="KW-1185">Reference proteome</keyword>
<evidence type="ECO:0000256" key="6">
    <source>
        <dbReference type="ARBA" id="ARBA00022801"/>
    </source>
</evidence>
<dbReference type="SUPFAM" id="SSF56672">
    <property type="entry name" value="DNA/RNA polymerases"/>
    <property type="match status" value="1"/>
</dbReference>
<feature type="domain" description="Integrase zinc-binding" evidence="9">
    <location>
        <begin position="362"/>
        <end position="405"/>
    </location>
</feature>
<keyword evidence="3" id="KW-0548">Nucleotidyltransferase</keyword>
<keyword evidence="2" id="KW-0808">Transferase</keyword>
<dbReference type="InterPro" id="IPR043128">
    <property type="entry name" value="Rev_trsase/Diguanyl_cyclase"/>
</dbReference>
<dbReference type="FunFam" id="3.30.70.270:FF:000020">
    <property type="entry name" value="Transposon Tf2-6 polyprotein-like Protein"/>
    <property type="match status" value="1"/>
</dbReference>
<dbReference type="Pfam" id="PF17921">
    <property type="entry name" value="Integrase_H2C2"/>
    <property type="match status" value="1"/>
</dbReference>
<dbReference type="InterPro" id="IPR050951">
    <property type="entry name" value="Retrovirus_Pol_polyprotein"/>
</dbReference>
<dbReference type="PANTHER" id="PTHR37984:SF9">
    <property type="entry name" value="INTEGRASE CATALYTIC DOMAIN-CONTAINING PROTEIN"/>
    <property type="match status" value="1"/>
</dbReference>
<name>A0A5S6PYM5_TRIMR</name>
<keyword evidence="7" id="KW-0695">RNA-directed DNA polymerase</keyword>
<dbReference type="Gene3D" id="3.30.70.270">
    <property type="match status" value="2"/>
</dbReference>
<evidence type="ECO:0000256" key="5">
    <source>
        <dbReference type="ARBA" id="ARBA00022759"/>
    </source>
</evidence>
<dbReference type="AlphaFoldDB" id="A0A5S6PYM5"/>
<reference evidence="11" key="1">
    <citation type="submission" date="2019-12" db="UniProtKB">
        <authorList>
            <consortium name="WormBaseParasite"/>
        </authorList>
    </citation>
    <scope>IDENTIFICATION</scope>
</reference>
<dbReference type="GO" id="GO:0016787">
    <property type="term" value="F:hydrolase activity"/>
    <property type="evidence" value="ECO:0007669"/>
    <property type="project" value="UniProtKB-KW"/>
</dbReference>
<dbReference type="Pfam" id="PF17917">
    <property type="entry name" value="RT_RNaseH"/>
    <property type="match status" value="1"/>
</dbReference>
<evidence type="ECO:0000256" key="3">
    <source>
        <dbReference type="ARBA" id="ARBA00022695"/>
    </source>
</evidence>
<evidence type="ECO:0000256" key="1">
    <source>
        <dbReference type="ARBA" id="ARBA00012493"/>
    </source>
</evidence>
<evidence type="ECO:0000256" key="4">
    <source>
        <dbReference type="ARBA" id="ARBA00022722"/>
    </source>
</evidence>
<evidence type="ECO:0000256" key="7">
    <source>
        <dbReference type="ARBA" id="ARBA00022918"/>
    </source>
</evidence>
<protein>
    <recommendedName>
        <fullName evidence="1">RNA-directed DNA polymerase</fullName>
        <ecNumber evidence="1">2.7.7.49</ecNumber>
    </recommendedName>
</protein>
<dbReference type="InterPro" id="IPR041588">
    <property type="entry name" value="Integrase_H2C2"/>
</dbReference>
<evidence type="ECO:0000313" key="10">
    <source>
        <dbReference type="Proteomes" id="UP000046395"/>
    </source>
</evidence>
<accession>A0A5S6PYM5</accession>
<dbReference type="PANTHER" id="PTHR37984">
    <property type="entry name" value="PROTEIN CBG26694"/>
    <property type="match status" value="1"/>
</dbReference>
<dbReference type="GO" id="GO:0003964">
    <property type="term" value="F:RNA-directed DNA polymerase activity"/>
    <property type="evidence" value="ECO:0007669"/>
    <property type="project" value="UniProtKB-KW"/>
</dbReference>
<organism evidence="10 11">
    <name type="scientific">Trichuris muris</name>
    <name type="common">Mouse whipworm</name>
    <dbReference type="NCBI Taxonomy" id="70415"/>
    <lineage>
        <taxon>Eukaryota</taxon>
        <taxon>Metazoa</taxon>
        <taxon>Ecdysozoa</taxon>
        <taxon>Nematoda</taxon>
        <taxon>Enoplea</taxon>
        <taxon>Dorylaimia</taxon>
        <taxon>Trichinellida</taxon>
        <taxon>Trichuridae</taxon>
        <taxon>Trichuris</taxon>
    </lineage>
</organism>
<dbReference type="InterPro" id="IPR041373">
    <property type="entry name" value="RT_RNaseH"/>
</dbReference>
<dbReference type="WBParaSite" id="TMUE_0000000090.1">
    <property type="protein sequence ID" value="TMUE_0000000090.1"/>
    <property type="gene ID" value="WBGene00296038"/>
</dbReference>
<dbReference type="CDD" id="cd09274">
    <property type="entry name" value="RNase_HI_RT_Ty3"/>
    <property type="match status" value="1"/>
</dbReference>
<evidence type="ECO:0000313" key="11">
    <source>
        <dbReference type="WBParaSite" id="TMUE_0000000090.1"/>
    </source>
</evidence>
<dbReference type="Gene3D" id="1.10.340.70">
    <property type="match status" value="1"/>
</dbReference>
<keyword evidence="6" id="KW-0378">Hydrolase</keyword>
<dbReference type="Proteomes" id="UP000046395">
    <property type="component" value="Unassembled WGS sequence"/>
</dbReference>
<dbReference type="InterPro" id="IPR043502">
    <property type="entry name" value="DNA/RNA_pol_sf"/>
</dbReference>
<evidence type="ECO:0000259" key="8">
    <source>
        <dbReference type="Pfam" id="PF17917"/>
    </source>
</evidence>
<sequence length="418" mass="47778">MDDILVFGKSYREHDERLDKVLARLLDSDLTLNEKCQFRRQSLIFLGHQVSASGILPDPSKVAAIVNMLSPTNIAGVRRFLGMVNHFGRYVDKLAEKTKPLRNLLKDSADFGWDVSQQNAFDILKENLQNCVELAIFSPQDRTIVSTDGISVGFGAVLLQESEPGVRRLIAFASRCLTPTEQRYAQIEKETHAVTWTCEKFRMFLVGKAFHLETDHRPLVPLFSTKCLDDLPPRIQRFRMRLMCFNFSISHVPGKELATADTLSRAAVSQPCERDNDFVIEVNNYVNCIIANGNATENRLKEIAKLQAEDSTCRRLIDRNVYVRMASCKKSVIHECQPFWPHRYHLTVSEQGHILCDHRLVIPKGLRGDMLDRIHCRHQGIVGCKDRARESIWWPGMNHEIGQMVEMFPMRFSPPDTA</sequence>
<feature type="domain" description="Reverse transcriptase RNase H-like" evidence="8">
    <location>
        <begin position="139"/>
        <end position="245"/>
    </location>
</feature>
<evidence type="ECO:0000256" key="2">
    <source>
        <dbReference type="ARBA" id="ARBA00022679"/>
    </source>
</evidence>
<dbReference type="STRING" id="70415.A0A5S6PYM5"/>
<keyword evidence="5" id="KW-0255">Endonuclease</keyword>
<evidence type="ECO:0000259" key="9">
    <source>
        <dbReference type="Pfam" id="PF17921"/>
    </source>
</evidence>
<dbReference type="GO" id="GO:0004519">
    <property type="term" value="F:endonuclease activity"/>
    <property type="evidence" value="ECO:0007669"/>
    <property type="project" value="UniProtKB-KW"/>
</dbReference>
<proteinExistence type="predicted"/>
<keyword evidence="4" id="KW-0540">Nuclease</keyword>
<dbReference type="EC" id="2.7.7.49" evidence="1"/>
<dbReference type="FunFam" id="3.10.20.370:FF:000001">
    <property type="entry name" value="Retrovirus-related Pol polyprotein from transposon 17.6-like protein"/>
    <property type="match status" value="1"/>
</dbReference>